<dbReference type="AlphaFoldDB" id="A0A149PVW0"/>
<dbReference type="Proteomes" id="UP000075613">
    <property type="component" value="Unassembled WGS sequence"/>
</dbReference>
<organism evidence="1 2">
    <name type="scientific">Paraburkholderia monticola</name>
    <dbReference type="NCBI Taxonomy" id="1399968"/>
    <lineage>
        <taxon>Bacteria</taxon>
        <taxon>Pseudomonadati</taxon>
        <taxon>Pseudomonadota</taxon>
        <taxon>Betaproteobacteria</taxon>
        <taxon>Burkholderiales</taxon>
        <taxon>Burkholderiaceae</taxon>
        <taxon>Paraburkholderia</taxon>
    </lineage>
</organism>
<dbReference type="EMBL" id="LRBG01000005">
    <property type="protein sequence ID" value="KXU89200.1"/>
    <property type="molecule type" value="Genomic_DNA"/>
</dbReference>
<name>A0A149PVW0_9BURK</name>
<evidence type="ECO:0000313" key="1">
    <source>
        <dbReference type="EMBL" id="KXU89200.1"/>
    </source>
</evidence>
<sequence>MSAVTLFAWSVPAYFQGSVVDHTWVTTYDNRVKVYPALADVLSAGEHYWYSWGSFHAKGGTPVSADGFLASGAADLLYAGCLCRPDVDSTIDPAARGTIFSYGRDGVCHQLSNQILWATGRGGATPATVNKARGYWLSIAIFGTYGKQHAAWASKKIQCSTQGGSHAMNSGQAGADVDDFQGHLQATLKGPDAGAKIKSLMDHRRAFMVQVERLQYAPQDSDVPTASELNKAYSSFLHEAADILGPEDFERVFGQRPTDEMNIVDPSIYEQSVRRPLQK</sequence>
<reference evidence="1 2" key="1">
    <citation type="journal article" date="2015" name="Int. J. Syst. Evol. Microbiol.">
        <title>Burkholderia monticola sp. nov., isolated from mountain soil.</title>
        <authorList>
            <person name="Baek I."/>
            <person name="Seo B."/>
            <person name="Lee I."/>
            <person name="Yi H."/>
            <person name="Chun J."/>
        </authorList>
    </citation>
    <scope>NUCLEOTIDE SEQUENCE [LARGE SCALE GENOMIC DNA]</scope>
    <source>
        <strain evidence="1 2">JC2948</strain>
    </source>
</reference>
<dbReference type="OrthoDB" id="6064768at2"/>
<dbReference type="RefSeq" id="WP_062126682.1">
    <property type="nucleotide sequence ID" value="NZ_LRBG01000005.1"/>
</dbReference>
<evidence type="ECO:0000313" key="2">
    <source>
        <dbReference type="Proteomes" id="UP000075613"/>
    </source>
</evidence>
<accession>A0A149PVW0</accession>
<proteinExistence type="predicted"/>
<gene>
    <name evidence="1" type="ORF">CI15_09175</name>
</gene>
<keyword evidence="2" id="KW-1185">Reference proteome</keyword>
<protein>
    <submittedName>
        <fullName evidence="1">Uncharacterized protein</fullName>
    </submittedName>
</protein>
<comment type="caution">
    <text evidence="1">The sequence shown here is derived from an EMBL/GenBank/DDBJ whole genome shotgun (WGS) entry which is preliminary data.</text>
</comment>